<evidence type="ECO:0008006" key="3">
    <source>
        <dbReference type="Google" id="ProtNLM"/>
    </source>
</evidence>
<proteinExistence type="predicted"/>
<protein>
    <recommendedName>
        <fullName evidence="3">DUF5034 domain-containing protein</fullName>
    </recommendedName>
</protein>
<gene>
    <name evidence="1" type="ORF">SAMN04488108_0781</name>
</gene>
<dbReference type="Proteomes" id="UP000184609">
    <property type="component" value="Unassembled WGS sequence"/>
</dbReference>
<evidence type="ECO:0000313" key="2">
    <source>
        <dbReference type="Proteomes" id="UP000184609"/>
    </source>
</evidence>
<dbReference type="RefSeq" id="WP_073570418.1">
    <property type="nucleotide sequence ID" value="NZ_FRXN01000001.1"/>
</dbReference>
<dbReference type="STRING" id="1073327.SAMN04488108_0781"/>
<dbReference type="AlphaFoldDB" id="A0A1M7Z6B8"/>
<accession>A0A1M7Z6B8</accession>
<keyword evidence="2" id="KW-1185">Reference proteome</keyword>
<sequence length="197" mass="22184">MNFNFKPIKSTLVLCFGYLFLMVIVSCVEEPNPYIFGECPDPVKATFEDLEVNFTPFIDDRFAVESDTVTFSDFSVVFNFKPEETTTSKLLNSFPGKAYALSCALVYNFSNISNISITLTEAFGNLQNGSDITFLFEDYAGKKLSELKDFKEIPAYLGFNFTGEIENYSKLKFRTHVFLKDGTQIVVNSSSPTLKTS</sequence>
<evidence type="ECO:0000313" key="1">
    <source>
        <dbReference type="EMBL" id="SHO60415.1"/>
    </source>
</evidence>
<dbReference type="OrthoDB" id="824137at2"/>
<name>A0A1M7Z6B8_9BACT</name>
<reference evidence="2" key="1">
    <citation type="submission" date="2016-12" db="EMBL/GenBank/DDBJ databases">
        <authorList>
            <person name="Varghese N."/>
            <person name="Submissions S."/>
        </authorList>
    </citation>
    <scope>NUCLEOTIDE SEQUENCE [LARGE SCALE GENOMIC DNA]</scope>
    <source>
        <strain evidence="2">DSM 25035</strain>
    </source>
</reference>
<organism evidence="1 2">
    <name type="scientific">Algoriphagus zhangzhouensis</name>
    <dbReference type="NCBI Taxonomy" id="1073327"/>
    <lineage>
        <taxon>Bacteria</taxon>
        <taxon>Pseudomonadati</taxon>
        <taxon>Bacteroidota</taxon>
        <taxon>Cytophagia</taxon>
        <taxon>Cytophagales</taxon>
        <taxon>Cyclobacteriaceae</taxon>
        <taxon>Algoriphagus</taxon>
    </lineage>
</organism>
<dbReference type="PROSITE" id="PS51257">
    <property type="entry name" value="PROKAR_LIPOPROTEIN"/>
    <property type="match status" value="1"/>
</dbReference>
<dbReference type="EMBL" id="FRXN01000001">
    <property type="protein sequence ID" value="SHO60415.1"/>
    <property type="molecule type" value="Genomic_DNA"/>
</dbReference>